<name>A0A1Y2CFG0_9FUNG</name>
<keyword evidence="3" id="KW-1185">Reference proteome</keyword>
<feature type="compositionally biased region" description="Polar residues" evidence="1">
    <location>
        <begin position="396"/>
        <end position="412"/>
    </location>
</feature>
<organism evidence="2 3">
    <name type="scientific">Neocallimastix californiae</name>
    <dbReference type="NCBI Taxonomy" id="1754190"/>
    <lineage>
        <taxon>Eukaryota</taxon>
        <taxon>Fungi</taxon>
        <taxon>Fungi incertae sedis</taxon>
        <taxon>Chytridiomycota</taxon>
        <taxon>Chytridiomycota incertae sedis</taxon>
        <taxon>Neocallimastigomycetes</taxon>
        <taxon>Neocallimastigales</taxon>
        <taxon>Neocallimastigaceae</taxon>
        <taxon>Neocallimastix</taxon>
    </lineage>
</organism>
<evidence type="ECO:0000313" key="3">
    <source>
        <dbReference type="Proteomes" id="UP000193920"/>
    </source>
</evidence>
<accession>A0A1Y2CFG0</accession>
<feature type="region of interest" description="Disordered" evidence="1">
    <location>
        <begin position="805"/>
        <end position="841"/>
    </location>
</feature>
<feature type="compositionally biased region" description="Low complexity" evidence="1">
    <location>
        <begin position="674"/>
        <end position="688"/>
    </location>
</feature>
<evidence type="ECO:0000256" key="1">
    <source>
        <dbReference type="SAM" id="MobiDB-lite"/>
    </source>
</evidence>
<feature type="region of interest" description="Disordered" evidence="1">
    <location>
        <begin position="576"/>
        <end position="601"/>
    </location>
</feature>
<proteinExistence type="predicted"/>
<feature type="region of interest" description="Disordered" evidence="1">
    <location>
        <begin position="674"/>
        <end position="695"/>
    </location>
</feature>
<sequence length="841" mass="99101">MAKGKYSSKFGNVTAELFNDYYEDTNAVIRRKITNNANSQAKSNGVNTKQKKVLKKESNETSKKVITNALKQTASFLNNQKLYQQEFPTLGQSYKSTVQKPQQQIKQKQQQLKKQPQKIDSKSIAPRTYRSPANYTTKQTEELLREFYSLCKSYDGMTYFGKASFQKNSWSKNRSGQWVNSCSIISSRNAPVVRKMQRQAPVKKQPIKQVQQAPVKKQPVKQLSKQSEANLIREFNNICQCFDGMNYFGKSSFQKNSWSKNRLGQWVNSCSIISSRNAPVVRKMQRQAPVKKQPIKQVQQAPVKKQSVQQRKMKMQNHSMKPIINSSITKEQQQMNQKCIVAQQNASMKLKNKILKQFREKQEQLEKKKKIEEQQKIKRQQQMKIQQKNTERKLKQQSIKQTVKQPSSIKKQQMQKEKIRVQKALKNNERTNVSKRNTRRQSDMTRSQEKKIRKKQNLIRAINKRISELNAEKNENKIFNKMVKQKTEHILRQKQKIEMQNKISVAKEQSQSKLREKEAYDNQQKRIQRKLAKQKKQIRNKVNQNSSLEAQKKRQLAELKNKLTPEQYSKIQNIMQQKGNQSKEQNARQLQSEQAKKSWQEQVKKMKARQQDIQQKQQKQNLVKRRFESIKRKLTPKQQENLMKQLKMKEQQKKDEFKNHQPRANNNKGFVKKQNIQKQITKQQPIRQMKQSINKKQMTKKTEIWTFVSNKKNTKTQMPVQKQIKKTVQKQVQQKANKGTKSTINTRPMNSSEIKIFNNEFADLCNMFEISKYLTYSNYKTWSKNKSGKYVSNASVIAARNAPRMTRGLSKQMNFSKNNTKKTQNAKPQQVRNNKNNKSRF</sequence>
<protein>
    <submittedName>
        <fullName evidence="2">Uncharacterized protein</fullName>
    </submittedName>
</protein>
<feature type="compositionally biased region" description="Basic and acidic residues" evidence="1">
    <location>
        <begin position="440"/>
        <end position="450"/>
    </location>
</feature>
<dbReference type="EMBL" id="MCOG01000110">
    <property type="protein sequence ID" value="ORY45769.1"/>
    <property type="molecule type" value="Genomic_DNA"/>
</dbReference>
<feature type="region of interest" description="Disordered" evidence="1">
    <location>
        <begin position="95"/>
        <end position="128"/>
    </location>
</feature>
<feature type="compositionally biased region" description="Polar residues" evidence="1">
    <location>
        <begin position="809"/>
        <end position="834"/>
    </location>
</feature>
<feature type="compositionally biased region" description="Polar residues" evidence="1">
    <location>
        <begin position="39"/>
        <end position="48"/>
    </location>
</feature>
<feature type="compositionally biased region" description="Low complexity" evidence="1">
    <location>
        <begin position="99"/>
        <end position="114"/>
    </location>
</feature>
<feature type="region of interest" description="Disordered" evidence="1">
    <location>
        <begin position="371"/>
        <end position="454"/>
    </location>
</feature>
<gene>
    <name evidence="2" type="ORF">LY90DRAFT_703482</name>
</gene>
<feature type="region of interest" description="Disordered" evidence="1">
    <location>
        <begin position="288"/>
        <end position="309"/>
    </location>
</feature>
<feature type="region of interest" description="Disordered" evidence="1">
    <location>
        <begin position="531"/>
        <end position="551"/>
    </location>
</feature>
<feature type="region of interest" description="Disordered" evidence="1">
    <location>
        <begin position="39"/>
        <end position="60"/>
    </location>
</feature>
<comment type="caution">
    <text evidence="2">The sequence shown here is derived from an EMBL/GenBank/DDBJ whole genome shotgun (WGS) entry which is preliminary data.</text>
</comment>
<dbReference type="STRING" id="1754190.A0A1Y2CFG0"/>
<reference evidence="2 3" key="1">
    <citation type="submission" date="2016-08" db="EMBL/GenBank/DDBJ databases">
        <title>A Parts List for Fungal Cellulosomes Revealed by Comparative Genomics.</title>
        <authorList>
            <consortium name="DOE Joint Genome Institute"/>
            <person name="Haitjema C.H."/>
            <person name="Gilmore S.P."/>
            <person name="Henske J.K."/>
            <person name="Solomon K.V."/>
            <person name="De Groot R."/>
            <person name="Kuo A."/>
            <person name="Mondo S.J."/>
            <person name="Salamov A.A."/>
            <person name="Labutti K."/>
            <person name="Zhao Z."/>
            <person name="Chiniquy J."/>
            <person name="Barry K."/>
            <person name="Brewer H.M."/>
            <person name="Purvine S.O."/>
            <person name="Wright A.T."/>
            <person name="Boxma B."/>
            <person name="Van Alen T."/>
            <person name="Hackstein J.H."/>
            <person name="Baker S.E."/>
            <person name="Grigoriev I.V."/>
            <person name="O'Malley M.A."/>
        </authorList>
    </citation>
    <scope>NUCLEOTIDE SEQUENCE [LARGE SCALE GENOMIC DNA]</scope>
    <source>
        <strain evidence="2 3">G1</strain>
    </source>
</reference>
<feature type="compositionally biased region" description="Polar residues" evidence="1">
    <location>
        <begin position="540"/>
        <end position="549"/>
    </location>
</feature>
<evidence type="ECO:0000313" key="2">
    <source>
        <dbReference type="EMBL" id="ORY45769.1"/>
    </source>
</evidence>
<dbReference type="OrthoDB" id="2149687at2759"/>
<feature type="compositionally biased region" description="Polar residues" evidence="1">
    <location>
        <begin position="576"/>
        <end position="593"/>
    </location>
</feature>
<dbReference type="AlphaFoldDB" id="A0A1Y2CFG0"/>
<dbReference type="Proteomes" id="UP000193920">
    <property type="component" value="Unassembled WGS sequence"/>
</dbReference>